<feature type="compositionally biased region" description="Low complexity" evidence="6">
    <location>
        <begin position="96"/>
        <end position="105"/>
    </location>
</feature>
<dbReference type="GO" id="GO:0070390">
    <property type="term" value="C:transcription export complex 2"/>
    <property type="evidence" value="ECO:0000318"/>
    <property type="project" value="GO_Central"/>
</dbReference>
<dbReference type="InParanoid" id="A0A0D1E159"/>
<feature type="compositionally biased region" description="Polar residues" evidence="6">
    <location>
        <begin position="115"/>
        <end position="127"/>
    </location>
</feature>
<dbReference type="GO" id="GO:0006406">
    <property type="term" value="P:mRNA export from nucleus"/>
    <property type="evidence" value="ECO:0000318"/>
    <property type="project" value="GO_Central"/>
</dbReference>
<keyword evidence="3" id="KW-0539">Nucleus</keyword>
<dbReference type="STRING" id="237631.A0A0D1E159"/>
<comment type="similarity">
    <text evidence="4">Belongs to the SAC3 family.</text>
</comment>
<dbReference type="GO" id="GO:0005635">
    <property type="term" value="C:nuclear envelope"/>
    <property type="evidence" value="ECO:0007669"/>
    <property type="project" value="UniProtKB-SubCell"/>
</dbReference>
<dbReference type="Pfam" id="PF03399">
    <property type="entry name" value="SAC3_GANP"/>
    <property type="match status" value="1"/>
</dbReference>
<accession>A0A0D1E159</accession>
<feature type="region of interest" description="Disordered" evidence="6">
    <location>
        <begin position="1019"/>
        <end position="1061"/>
    </location>
</feature>
<feature type="compositionally biased region" description="Low complexity" evidence="6">
    <location>
        <begin position="236"/>
        <end position="249"/>
    </location>
</feature>
<evidence type="ECO:0000259" key="7">
    <source>
        <dbReference type="Pfam" id="PF03399"/>
    </source>
</evidence>
<keyword evidence="2" id="KW-0597">Phosphoprotein</keyword>
<feature type="compositionally biased region" description="Polar residues" evidence="6">
    <location>
        <begin position="276"/>
        <end position="287"/>
    </location>
</feature>
<dbReference type="PANTHER" id="PTHR12436:SF3">
    <property type="entry name" value="GERMINAL-CENTER ASSOCIATED NUCLEAR PROTEIN"/>
    <property type="match status" value="1"/>
</dbReference>
<dbReference type="eggNOG" id="KOG1860">
    <property type="taxonomic scope" value="Eukaryota"/>
</dbReference>
<evidence type="ECO:0000256" key="3">
    <source>
        <dbReference type="ARBA" id="ARBA00023242"/>
    </source>
</evidence>
<reference evidence="8 9" key="1">
    <citation type="journal article" date="2006" name="Nature">
        <title>Insights from the genome of the biotrophic fungal plant pathogen Ustilago maydis.</title>
        <authorList>
            <person name="Kamper J."/>
            <person name="Kahmann R."/>
            <person name="Bolker M."/>
            <person name="Ma L.J."/>
            <person name="Brefort T."/>
            <person name="Saville B.J."/>
            <person name="Banuett F."/>
            <person name="Kronstad J.W."/>
            <person name="Gold S.E."/>
            <person name="Muller O."/>
            <person name="Perlin M.H."/>
            <person name="Wosten H.A."/>
            <person name="de Vries R."/>
            <person name="Ruiz-Herrera J."/>
            <person name="Reynaga-Pena C.G."/>
            <person name="Snetselaar K."/>
            <person name="McCann M."/>
            <person name="Perez-Martin J."/>
            <person name="Feldbrugge M."/>
            <person name="Basse C.W."/>
            <person name="Steinberg G."/>
            <person name="Ibeas J.I."/>
            <person name="Holloman W."/>
            <person name="Guzman P."/>
            <person name="Farman M."/>
            <person name="Stajich J.E."/>
            <person name="Sentandreu R."/>
            <person name="Gonzalez-Prieto J.M."/>
            <person name="Kennell J.C."/>
            <person name="Molina L."/>
            <person name="Schirawski J."/>
            <person name="Mendoza-Mendoza A."/>
            <person name="Greilinger D."/>
            <person name="Munch K."/>
            <person name="Rossel N."/>
            <person name="Scherer M."/>
            <person name="Vranes M."/>
            <person name="Ladendorf O."/>
            <person name="Vincon V."/>
            <person name="Fuchs U."/>
            <person name="Sandrock B."/>
            <person name="Meng S."/>
            <person name="Ho E.C."/>
            <person name="Cahill M.J."/>
            <person name="Boyce K.J."/>
            <person name="Klose J."/>
            <person name="Klosterman S.J."/>
            <person name="Deelstra H.J."/>
            <person name="Ortiz-Castellanos L."/>
            <person name="Li W."/>
            <person name="Sanchez-Alonso P."/>
            <person name="Schreier P.H."/>
            <person name="Hauser-Hahn I."/>
            <person name="Vaupel M."/>
            <person name="Koopmann E."/>
            <person name="Friedrich G."/>
            <person name="Voss H."/>
            <person name="Schluter T."/>
            <person name="Margolis J."/>
            <person name="Platt D."/>
            <person name="Swimmer C."/>
            <person name="Gnirke A."/>
            <person name="Chen F."/>
            <person name="Vysotskaia V."/>
            <person name="Mannhaupt G."/>
            <person name="Guldener U."/>
            <person name="Munsterkotter M."/>
            <person name="Haase D."/>
            <person name="Oesterheld M."/>
            <person name="Mewes H.W."/>
            <person name="Mauceli E.W."/>
            <person name="DeCaprio D."/>
            <person name="Wade C.M."/>
            <person name="Butler J."/>
            <person name="Young S."/>
            <person name="Jaffe D.B."/>
            <person name="Calvo S."/>
            <person name="Nusbaum C."/>
            <person name="Galagan J."/>
            <person name="Birren B.W."/>
        </authorList>
    </citation>
    <scope>NUCLEOTIDE SEQUENCE [LARGE SCALE GENOMIC DNA]</scope>
    <source>
        <strain evidence="9">DSM 14603 / FGSC 9021 / UM521</strain>
    </source>
</reference>
<feature type="region of interest" description="Disordered" evidence="6">
    <location>
        <begin position="946"/>
        <end position="986"/>
    </location>
</feature>
<feature type="compositionally biased region" description="Low complexity" evidence="6">
    <location>
        <begin position="27"/>
        <end position="40"/>
    </location>
</feature>
<dbReference type="InterPro" id="IPR005062">
    <property type="entry name" value="SAC3/GANP/THP3_conserved"/>
</dbReference>
<feature type="domain" description="SAC3/GANP/THP3 conserved" evidence="7">
    <location>
        <begin position="497"/>
        <end position="813"/>
    </location>
</feature>
<feature type="compositionally biased region" description="Polar residues" evidence="6">
    <location>
        <begin position="54"/>
        <end position="63"/>
    </location>
</feature>
<dbReference type="RefSeq" id="XP_011389950.1">
    <property type="nucleotide sequence ID" value="XM_011391648.1"/>
</dbReference>
<organism evidence="8 9">
    <name type="scientific">Mycosarcoma maydis</name>
    <name type="common">Corn smut fungus</name>
    <name type="synonym">Ustilago maydis</name>
    <dbReference type="NCBI Taxonomy" id="5270"/>
    <lineage>
        <taxon>Eukaryota</taxon>
        <taxon>Fungi</taxon>
        <taxon>Dikarya</taxon>
        <taxon>Basidiomycota</taxon>
        <taxon>Ustilaginomycotina</taxon>
        <taxon>Ustilaginomycetes</taxon>
        <taxon>Ustilaginales</taxon>
        <taxon>Ustilaginaceae</taxon>
        <taxon>Mycosarcoma</taxon>
    </lineage>
</organism>
<feature type="compositionally biased region" description="Low complexity" evidence="6">
    <location>
        <begin position="315"/>
        <end position="345"/>
    </location>
</feature>
<dbReference type="GO" id="GO:0005634">
    <property type="term" value="C:nucleus"/>
    <property type="evidence" value="ECO:0000318"/>
    <property type="project" value="GO_Central"/>
</dbReference>
<feature type="region of interest" description="Disordered" evidence="6">
    <location>
        <begin position="1109"/>
        <end position="1139"/>
    </location>
</feature>
<name>A0A0D1E159_MYCMD</name>
<feature type="region of interest" description="Disordered" evidence="6">
    <location>
        <begin position="1594"/>
        <end position="1613"/>
    </location>
</feature>
<dbReference type="InterPro" id="IPR045107">
    <property type="entry name" value="SAC3/GANP/THP3"/>
</dbReference>
<feature type="compositionally biased region" description="Low complexity" evidence="6">
    <location>
        <begin position="288"/>
        <end position="301"/>
    </location>
</feature>
<feature type="compositionally biased region" description="Polar residues" evidence="6">
    <location>
        <begin position="1021"/>
        <end position="1053"/>
    </location>
</feature>
<proteinExistence type="inferred from homology"/>
<comment type="subcellular location">
    <subcellularLocation>
        <location evidence="1">Nucleus envelope</location>
    </subcellularLocation>
</comment>
<feature type="region of interest" description="Disordered" evidence="6">
    <location>
        <begin position="1880"/>
        <end position="1924"/>
    </location>
</feature>
<evidence type="ECO:0000256" key="2">
    <source>
        <dbReference type="ARBA" id="ARBA00022553"/>
    </source>
</evidence>
<feature type="compositionally biased region" description="Polar residues" evidence="6">
    <location>
        <begin position="1117"/>
        <end position="1131"/>
    </location>
</feature>
<dbReference type="GO" id="GO:0005737">
    <property type="term" value="C:cytoplasm"/>
    <property type="evidence" value="ECO:0000318"/>
    <property type="project" value="GO_Central"/>
</dbReference>
<keyword evidence="9" id="KW-1185">Reference proteome</keyword>
<feature type="compositionally biased region" description="Low complexity" evidence="6">
    <location>
        <begin position="352"/>
        <end position="373"/>
    </location>
</feature>
<evidence type="ECO:0000313" key="8">
    <source>
        <dbReference type="EMBL" id="KIS68415.1"/>
    </source>
</evidence>
<dbReference type="VEuPathDB" id="FungiDB:UMAG_03505"/>
<feature type="compositionally biased region" description="Low complexity" evidence="6">
    <location>
        <begin position="264"/>
        <end position="275"/>
    </location>
</feature>
<dbReference type="Proteomes" id="UP000000561">
    <property type="component" value="Chromosome 9"/>
</dbReference>
<dbReference type="GeneID" id="23563937"/>
<feature type="compositionally biased region" description="Basic and acidic residues" evidence="6">
    <location>
        <begin position="1880"/>
        <end position="1891"/>
    </location>
</feature>
<dbReference type="EMBL" id="CM003148">
    <property type="protein sequence ID" value="KIS68415.1"/>
    <property type="molecule type" value="Genomic_DNA"/>
</dbReference>
<feature type="compositionally biased region" description="Low complexity" evidence="6">
    <location>
        <begin position="136"/>
        <end position="147"/>
    </location>
</feature>
<feature type="region of interest" description="Disordered" evidence="6">
    <location>
        <begin position="1"/>
        <end position="421"/>
    </location>
</feature>
<gene>
    <name evidence="8" type="ORF">UMAG_03505</name>
</gene>
<feature type="coiled-coil region" evidence="5">
    <location>
        <begin position="1255"/>
        <end position="1282"/>
    </location>
</feature>
<dbReference type="FunFam" id="1.25.40.990:FF:000008">
    <property type="entry name" value="Nuclear mRNA export protein SAC3"/>
    <property type="match status" value="1"/>
</dbReference>
<protein>
    <recommendedName>
        <fullName evidence="7">SAC3/GANP/THP3 conserved domain-containing protein</fullName>
    </recommendedName>
</protein>
<evidence type="ECO:0000256" key="6">
    <source>
        <dbReference type="SAM" id="MobiDB-lite"/>
    </source>
</evidence>
<evidence type="ECO:0000256" key="1">
    <source>
        <dbReference type="ARBA" id="ARBA00004259"/>
    </source>
</evidence>
<dbReference type="OrthoDB" id="264795at2759"/>
<keyword evidence="5" id="KW-0175">Coiled coil</keyword>
<evidence type="ECO:0000256" key="5">
    <source>
        <dbReference type="SAM" id="Coils"/>
    </source>
</evidence>
<dbReference type="KEGG" id="uma:UMAG_03505"/>
<sequence length="1945" mass="209781">MQQNTGSGGFGSSGTPGPNAFGAFGRPQQPSSASTTSAPPNTFFRPPPKAGTLSAFSSSFANIQPQPSPQQQQHHHHQQQQQQQSSFGAPRPFGGSVSQPQSQQSTFGTPRPFNGVQQTRPRQSSFNAPRPFVGDSQSQSQPQQRSSTIGSRPRPFTARPAGPGAPQEGRPPNSGSFRGGRGGGTIRPIKPFALHANANQQTPGSDPAIGSGPSSQHASRPRPRPFANKSTTFNNQPQQSAPAASAEAPMNGPNATSAFGLPPTSQSAASSTSSSLNQPDSSFPSTQSRSGFGTSTSVFGSIPASSNTPPITSAFGGLSKSGTSSTFGSSSQSSAFGSTAGQSASPSAFGAGQSSSPFGGHSFSSPQSQTQTSAAHPTPSSAIPPSGVVPNPAPPAAPTSSFSNFLRKDRGGASTTGNIATTPFTSVTANVSSTENEDELRKKRFEDAPKVGNRFLEMKGGREALRNAYIKSGVLPDPDKPTDLALAVKLVGTCQDMCPEFEREEREFQKELDPLEVYPGTDRVDPRIAVKIYRRPAAGRELPLPEDVRPPPVLRRTLDYLFHDLLPADPNDPRFTQVQGFLWNRTRAVRQDFIVQSEGGPIAIECHERIARYHILCLHWRGGPGAEGWSEQQELEQLRKTMRSLIEFYDDNRRKFVANKPGSGPQQASPNEAEFRAYNLLLHLRDPETLREAELLPADIFRSPMVQTAINLRQLAQRSNNLEKRGQPRNTEATLNLFSKFFAELRKPNVNYLMACLAENSFSSVRIGAVKAMSKAYMAQHRGVPMERLQHVLGMDSAEQVVKMATHLGLELEYEANVAVGVKIHRSITINEDKPLSNPFSTTIVEAKRGSHTSADVVDGRASGVSAVLPGTQAGSLGSTTAAPLTLSSERPAQYDSIPSFRGQSSQQASSAFGSAISFSSEQSQSQQDVNQSFALGATPSAKLSAAAPSFKPTSFDSTHPDRASTPSASITASGLTGFGDNNATKDGKTATLPSFGGFGTRLTQPSQELAATPTLFGAKTATSNTPSSDTQSKPATPPSFSFGQPPSKSLTTASPASGPAKAAVSAAPSLSLANAAKSDTGTSKRAMPSFFGSSLSQQSTVEKIAEAASRPADVQQGGSLSTPGNQNQRISDAKEDTAAQAASAAKIEAAKKEQAKRRQAVKASAVDRAFKKLSDDVIRSVAEKSAARAVHEEETRRRAASRNELLAQITDRLWKRLANEHAAEAAEKASRIATADTLRSRNCALRAWSRWMEVLDERRDREQQRRRLEDLRSEIRRRNILGRVQPDASASVLSTPDLKAASKTSSLEDISPVRHTFSIRQALLTGERTRMRLSAPRYKRKLEDESISMGEGHTSRQNDAALSETWTRVRRQRNRLWAEGSLLERLADHIEELLLHFRPADLDRFVVVYSGAPGQHVASSWLRVKFGFSHVAPSGDKESEGGRGVLEIDLADGSQLDLIDATPRSVGVEVELEAILPDRDEHSQPGLVIFETSPGVAQVEAPLEKSTLLAEDRKRLEAIANSKLVKKSQLACRLLVVSWGSTELGSEVSLASKSLTQADGDVEMSDVDPTSQKSHASRQVNLLSMLGLDPTKTIRNGAQGDPHSATASQTKPSSVLSRAFERVGVLELDDASISVEKSLVSVLAQAMPDLTPNPVLYLDASRRSTLEDVVLPLYDQWARTCALLLDVLCGLPRTLLSSRSRKRPAKVEHVACKTLQVLTALANHIIRTTLDLSDTILEDGNASEQAKIELPLPLPSTAHDGDLGKLVGMALCQLDQLAEEEEQVKLLLRSRLLSNLEHAPDLQQELMAVNRLHVDQLFRHCLDKLHQVWLGARRDTEHQCEEAREVFARLCGAAVDEVAGQVRAVWSEYRVHARMEEVEEERLAPSRGEEAVSPSTKRVRVHEKSSVQPSTRNDESVVHGSTSNVSELRDLIARTRQFLDNGVP</sequence>
<feature type="region of interest" description="Disordered" evidence="6">
    <location>
        <begin position="1079"/>
        <end position="1098"/>
    </location>
</feature>
<feature type="compositionally biased region" description="Gly residues" evidence="6">
    <location>
        <begin position="1"/>
        <end position="14"/>
    </location>
</feature>
<evidence type="ECO:0000256" key="4">
    <source>
        <dbReference type="ARBA" id="ARBA00038443"/>
    </source>
</evidence>
<dbReference type="Gene3D" id="1.25.40.990">
    <property type="match status" value="1"/>
</dbReference>
<dbReference type="PANTHER" id="PTHR12436">
    <property type="entry name" value="80 KDA MCM3-ASSOCIATED PROTEIN"/>
    <property type="match status" value="1"/>
</dbReference>
<feature type="compositionally biased region" description="Polar residues" evidence="6">
    <location>
        <begin position="965"/>
        <end position="983"/>
    </location>
</feature>
<feature type="compositionally biased region" description="Polar residues" evidence="6">
    <location>
        <begin position="374"/>
        <end position="383"/>
    </location>
</feature>
<evidence type="ECO:0000313" key="9">
    <source>
        <dbReference type="Proteomes" id="UP000000561"/>
    </source>
</evidence>